<keyword evidence="3" id="KW-1185">Reference proteome</keyword>
<evidence type="ECO:0000313" key="3">
    <source>
        <dbReference type="Proteomes" id="UP000296455"/>
    </source>
</evidence>
<accession>A0A4D5ZDQ2</accession>
<evidence type="ECO:0000313" key="2">
    <source>
        <dbReference type="EMBL" id="QBX06696.1"/>
    </source>
</evidence>
<dbReference type="EMBL" id="MK552140">
    <property type="protein sequence ID" value="QBX06696.1"/>
    <property type="molecule type" value="Genomic_DNA"/>
</dbReference>
<name>A0A4D5ZDQ2_9CAUD</name>
<gene>
    <name evidence="2" type="ORF">BcepSaruman_283</name>
</gene>
<proteinExistence type="predicted"/>
<feature type="transmembrane region" description="Helical" evidence="1">
    <location>
        <begin position="26"/>
        <end position="43"/>
    </location>
</feature>
<keyword evidence="1" id="KW-0472">Membrane</keyword>
<dbReference type="Proteomes" id="UP000296455">
    <property type="component" value="Segment"/>
</dbReference>
<evidence type="ECO:0000256" key="1">
    <source>
        <dbReference type="SAM" id="Phobius"/>
    </source>
</evidence>
<sequence>MKTLAGNGHHALFGFGLWVDQWITRLSPWVMVVLMILACVWIVEPAPETTVSIRDTYQVSAGSEVSIHPPLIVESKTERRAVYNVFLTDAAGNVVYTYPQHMNVEVKGFAFEKIDLVVPNLRPGTYTAHVQMIYKFNPFKNGVVDARIGFLEVN</sequence>
<reference evidence="2 3" key="1">
    <citation type="submission" date="2019-02" db="EMBL/GenBank/DDBJ databases">
        <title>Complete genome sequence of Burkholderia cenocepacia phage BcepSaruman.</title>
        <authorList>
            <person name="Park K."/>
            <person name="Liu M."/>
            <person name="Gill J."/>
        </authorList>
    </citation>
    <scope>NUCLEOTIDE SEQUENCE [LARGE SCALE GENOMIC DNA]</scope>
</reference>
<organism evidence="2 3">
    <name type="scientific">Burkholderia phage BcepSaruman</name>
    <dbReference type="NCBI Taxonomy" id="2530032"/>
    <lineage>
        <taxon>Viruses</taxon>
        <taxon>Duplodnaviria</taxon>
        <taxon>Heunggongvirae</taxon>
        <taxon>Uroviricota</taxon>
        <taxon>Caudoviricetes</taxon>
        <taxon>Sarumanvirus</taxon>
        <taxon>Sarumanvirus bcepsaruman</taxon>
    </lineage>
</organism>
<keyword evidence="1" id="KW-1133">Transmembrane helix</keyword>
<keyword evidence="1" id="KW-0812">Transmembrane</keyword>
<protein>
    <submittedName>
        <fullName evidence="2">Putative antiholin</fullName>
    </submittedName>
</protein>